<dbReference type="AlphaFoldDB" id="A0A3S3NEW1"/>
<reference evidence="1 2" key="1">
    <citation type="journal article" date="2019" name="Nat. Plants">
        <title>Stout camphor tree genome fills gaps in understanding of flowering plant genome evolution.</title>
        <authorList>
            <person name="Chaw S.M."/>
            <person name="Liu Y.C."/>
            <person name="Wu Y.W."/>
            <person name="Wang H.Y."/>
            <person name="Lin C.I."/>
            <person name="Wu C.S."/>
            <person name="Ke H.M."/>
            <person name="Chang L.Y."/>
            <person name="Hsu C.Y."/>
            <person name="Yang H.T."/>
            <person name="Sudianto E."/>
            <person name="Hsu M.H."/>
            <person name="Wu K.P."/>
            <person name="Wang L.N."/>
            <person name="Leebens-Mack J.H."/>
            <person name="Tsai I.J."/>
        </authorList>
    </citation>
    <scope>NUCLEOTIDE SEQUENCE [LARGE SCALE GENOMIC DNA]</scope>
    <source>
        <strain evidence="2">cv. Chaw 1501</strain>
        <tissue evidence="1">Young leaves</tissue>
    </source>
</reference>
<dbReference type="EMBL" id="QPKB01000278">
    <property type="protein sequence ID" value="RWR97956.1"/>
    <property type="molecule type" value="Genomic_DNA"/>
</dbReference>
<protein>
    <submittedName>
        <fullName evidence="1">Uncharacterized protein</fullName>
    </submittedName>
</protein>
<accession>A0A3S3NEW1</accession>
<dbReference type="Proteomes" id="UP000283530">
    <property type="component" value="Unassembled WGS sequence"/>
</dbReference>
<organism evidence="1 2">
    <name type="scientific">Cinnamomum micranthum f. kanehirae</name>
    <dbReference type="NCBI Taxonomy" id="337451"/>
    <lineage>
        <taxon>Eukaryota</taxon>
        <taxon>Viridiplantae</taxon>
        <taxon>Streptophyta</taxon>
        <taxon>Embryophyta</taxon>
        <taxon>Tracheophyta</taxon>
        <taxon>Spermatophyta</taxon>
        <taxon>Magnoliopsida</taxon>
        <taxon>Magnoliidae</taxon>
        <taxon>Laurales</taxon>
        <taxon>Lauraceae</taxon>
        <taxon>Cinnamomum</taxon>
    </lineage>
</organism>
<gene>
    <name evidence="1" type="ORF">CKAN_02743100</name>
</gene>
<evidence type="ECO:0000313" key="1">
    <source>
        <dbReference type="EMBL" id="RWR97956.1"/>
    </source>
</evidence>
<proteinExistence type="predicted"/>
<comment type="caution">
    <text evidence="1">The sequence shown here is derived from an EMBL/GenBank/DDBJ whole genome shotgun (WGS) entry which is preliminary data.</text>
</comment>
<sequence length="61" mass="6866">MADSGKPKRLMRSFFMDLASSMLSLSSWEDFPYEMPQITALLGLCCHGRRLWGSKPAVGAW</sequence>
<keyword evidence="2" id="KW-1185">Reference proteome</keyword>
<evidence type="ECO:0000313" key="2">
    <source>
        <dbReference type="Proteomes" id="UP000283530"/>
    </source>
</evidence>
<name>A0A3S3NEW1_9MAGN</name>